<comment type="caution">
    <text evidence="1">The sequence shown here is derived from an EMBL/GenBank/DDBJ whole genome shotgun (WGS) entry which is preliminary data.</text>
</comment>
<organism evidence="1 2">
    <name type="scientific">Chitinophaga defluvii</name>
    <dbReference type="NCBI Taxonomy" id="3163343"/>
    <lineage>
        <taxon>Bacteria</taxon>
        <taxon>Pseudomonadati</taxon>
        <taxon>Bacteroidota</taxon>
        <taxon>Chitinophagia</taxon>
        <taxon>Chitinophagales</taxon>
        <taxon>Chitinophagaceae</taxon>
        <taxon>Chitinophaga</taxon>
    </lineage>
</organism>
<protein>
    <submittedName>
        <fullName evidence="1">Uncharacterized protein</fullName>
    </submittedName>
</protein>
<accession>A0ABV2TCI2</accession>
<keyword evidence="2" id="KW-1185">Reference proteome</keyword>
<reference evidence="1 2" key="1">
    <citation type="submission" date="2024-06" db="EMBL/GenBank/DDBJ databases">
        <title>Chitinophaga defluvii sp. nov., isolated from municipal sewage.</title>
        <authorList>
            <person name="Zhang L."/>
        </authorList>
    </citation>
    <scope>NUCLEOTIDE SEQUENCE [LARGE SCALE GENOMIC DNA]</scope>
    <source>
        <strain evidence="1 2">H8</strain>
    </source>
</reference>
<evidence type="ECO:0000313" key="2">
    <source>
        <dbReference type="Proteomes" id="UP001549749"/>
    </source>
</evidence>
<evidence type="ECO:0000313" key="1">
    <source>
        <dbReference type="EMBL" id="MET7000739.1"/>
    </source>
</evidence>
<dbReference type="Proteomes" id="UP001549749">
    <property type="component" value="Unassembled WGS sequence"/>
</dbReference>
<dbReference type="EMBL" id="JBEXAC010000002">
    <property type="protein sequence ID" value="MET7000739.1"/>
    <property type="molecule type" value="Genomic_DNA"/>
</dbReference>
<dbReference type="RefSeq" id="WP_354663292.1">
    <property type="nucleotide sequence ID" value="NZ_JBEXAC010000002.1"/>
</dbReference>
<proteinExistence type="predicted"/>
<gene>
    <name evidence="1" type="ORF">ABR189_25370</name>
</gene>
<name>A0ABV2TCI2_9BACT</name>
<sequence>MDDHLLKKSSYLFVQPITHLWYVPLREVQTKKEFSGPPIELIHGFFIKERLDGDIIKVLAMNPRIEIKMMPLQVGWFKIENHSSDECTFSSIEHIILPKFKEIINSLEEGKATAWCVNAPPGTNNTILFDVMP</sequence>